<evidence type="ECO:0000256" key="2">
    <source>
        <dbReference type="ARBA" id="ARBA00008061"/>
    </source>
</evidence>
<accession>A0A8S9MCX3</accession>
<dbReference type="Gene3D" id="3.20.20.80">
    <property type="entry name" value="Glycosidases"/>
    <property type="match status" value="1"/>
</dbReference>
<dbReference type="EMBL" id="QGKW02000007">
    <property type="protein sequence ID" value="KAF2617890.1"/>
    <property type="molecule type" value="Genomic_DNA"/>
</dbReference>
<keyword evidence="4" id="KW-0934">Plastid</keyword>
<dbReference type="InterPro" id="IPR014756">
    <property type="entry name" value="Ig_E-set"/>
</dbReference>
<organism evidence="10 11">
    <name type="scientific">Brassica cretica</name>
    <name type="common">Mustard</name>
    <dbReference type="NCBI Taxonomy" id="69181"/>
    <lineage>
        <taxon>Eukaryota</taxon>
        <taxon>Viridiplantae</taxon>
        <taxon>Streptophyta</taxon>
        <taxon>Embryophyta</taxon>
        <taxon>Tracheophyta</taxon>
        <taxon>Spermatophyta</taxon>
        <taxon>Magnoliopsida</taxon>
        <taxon>eudicotyledons</taxon>
        <taxon>Gunneridae</taxon>
        <taxon>Pentapetalae</taxon>
        <taxon>rosids</taxon>
        <taxon>malvids</taxon>
        <taxon>Brassicales</taxon>
        <taxon>Brassicaceae</taxon>
        <taxon>Brassiceae</taxon>
        <taxon>Brassica</taxon>
    </lineage>
</organism>
<dbReference type="InterPro" id="IPR017853">
    <property type="entry name" value="GH"/>
</dbReference>
<dbReference type="PANTHER" id="PTHR43002">
    <property type="entry name" value="GLYCOGEN DEBRANCHING ENZYME"/>
    <property type="match status" value="1"/>
</dbReference>
<dbReference type="Gene3D" id="2.60.40.10">
    <property type="entry name" value="Immunoglobulins"/>
    <property type="match status" value="1"/>
</dbReference>
<dbReference type="GO" id="GO:0019252">
    <property type="term" value="P:starch biosynthetic process"/>
    <property type="evidence" value="ECO:0007669"/>
    <property type="project" value="UniProtKB-KW"/>
</dbReference>
<evidence type="ECO:0000256" key="5">
    <source>
        <dbReference type="ARBA" id="ARBA00022922"/>
    </source>
</evidence>
<comment type="similarity">
    <text evidence="2">Belongs to the glycosyl hydrolase 13 family.</text>
</comment>
<keyword evidence="3" id="KW-0150">Chloroplast</keyword>
<keyword evidence="5" id="KW-0750">Starch biosynthesis</keyword>
<dbReference type="InterPro" id="IPR044096">
    <property type="entry name" value="AmyAc_plant_ISA2"/>
</dbReference>
<dbReference type="SUPFAM" id="SSF81296">
    <property type="entry name" value="E set domains"/>
    <property type="match status" value="1"/>
</dbReference>
<dbReference type="InterPro" id="IPR013783">
    <property type="entry name" value="Ig-like_fold"/>
</dbReference>
<dbReference type="SMART" id="SM00642">
    <property type="entry name" value="Aamy"/>
    <property type="match status" value="1"/>
</dbReference>
<dbReference type="GO" id="GO:0009507">
    <property type="term" value="C:chloroplast"/>
    <property type="evidence" value="ECO:0007669"/>
    <property type="project" value="UniProtKB-SubCell"/>
</dbReference>
<dbReference type="FunFam" id="3.20.20.80:FF:000148">
    <property type="entry name" value="Isoamylase 2, chloroplastic"/>
    <property type="match status" value="1"/>
</dbReference>
<evidence type="ECO:0000259" key="9">
    <source>
        <dbReference type="SMART" id="SM00642"/>
    </source>
</evidence>
<reference evidence="10" key="1">
    <citation type="submission" date="2019-12" db="EMBL/GenBank/DDBJ databases">
        <title>Genome sequencing and annotation of Brassica cretica.</title>
        <authorList>
            <person name="Studholme D.J."/>
            <person name="Sarris P.F."/>
        </authorList>
    </citation>
    <scope>NUCLEOTIDE SEQUENCE</scope>
    <source>
        <strain evidence="10">PFS-001/15</strain>
        <tissue evidence="10">Leaf</tissue>
    </source>
</reference>
<dbReference type="GO" id="GO:0010021">
    <property type="term" value="P:amylopectin biosynthetic process"/>
    <property type="evidence" value="ECO:0007669"/>
    <property type="project" value="UniProtKB-ARBA"/>
</dbReference>
<protein>
    <recommendedName>
        <fullName evidence="8">Isoamylase 2, chloroplastic</fullName>
    </recommendedName>
</protein>
<comment type="subcellular location">
    <subcellularLocation>
        <location evidence="1">Plastid</location>
        <location evidence="1">Chloroplast</location>
    </subcellularLocation>
</comment>
<comment type="caution">
    <text evidence="10">The sequence shown here is derived from an EMBL/GenBank/DDBJ whole genome shotgun (WGS) entry which is preliminary data.</text>
</comment>
<dbReference type="Proteomes" id="UP000712281">
    <property type="component" value="Unassembled WGS sequence"/>
</dbReference>
<evidence type="ECO:0000256" key="7">
    <source>
        <dbReference type="ARBA" id="ARBA00023277"/>
    </source>
</evidence>
<feature type="domain" description="Glycosyl hydrolase family 13 catalytic" evidence="9">
    <location>
        <begin position="386"/>
        <end position="760"/>
    </location>
</feature>
<dbReference type="InterPro" id="IPR048650">
    <property type="entry name" value="ISOA1-3-like_C"/>
</dbReference>
<evidence type="ECO:0000256" key="8">
    <source>
        <dbReference type="ARBA" id="ARBA00072876"/>
    </source>
</evidence>
<gene>
    <name evidence="10" type="ORF">F2Q68_00038206</name>
</gene>
<dbReference type="AlphaFoldDB" id="A0A8S9MCX3"/>
<evidence type="ECO:0000256" key="4">
    <source>
        <dbReference type="ARBA" id="ARBA00022640"/>
    </source>
</evidence>
<dbReference type="Pfam" id="PF21156">
    <property type="entry name" value="ISOA1-3_C"/>
    <property type="match status" value="1"/>
</dbReference>
<evidence type="ECO:0000313" key="10">
    <source>
        <dbReference type="EMBL" id="KAF2617890.1"/>
    </source>
</evidence>
<dbReference type="SUPFAM" id="SSF51011">
    <property type="entry name" value="Glycosyl hydrolase domain"/>
    <property type="match status" value="1"/>
</dbReference>
<evidence type="ECO:0000313" key="11">
    <source>
        <dbReference type="Proteomes" id="UP000712281"/>
    </source>
</evidence>
<dbReference type="InterPro" id="IPR006047">
    <property type="entry name" value="GH13_cat_dom"/>
</dbReference>
<proteinExistence type="inferred from homology"/>
<sequence>MAAWSPSAGIRSSCLINNGITETWRFPSASFLTGKNKTKRGSETLIVTRKHIYRDLGSYGLSKICASKTSVELKEEHVSTRGAKVHDLKKVSSHLFRTKSGALVKVQVEKKIEKYSIMVYVSSLEPSGDDNKSSLVMVWGVFRSDSSCFLPLDFENSDQDSQTPFVKSSSSELMLGLEFDGKESPFYLSFRFKLVSANDPNGLEMLTHRDTNFCVPVGFTAGHPLPLGLSSGPDGGDSWNFAFFSRNSKNPRGLRTDGSRGDTKGCGIAQRYYQTSIVAGCDAPVQQKKPTAHHDRPALELDLDPYVNRTGDVWHASVDKTWGFVRYGYRCKESTNSEDDEAESIVLDQYARVIENTISPKFLGSIYKNSSFDWGRDVSPNIPLEKLIVYRLNVKGFTQHKSSKLPTNVAGTFSGVAEKVNHLKALGSNAVLLEPIFSFSEQQGPYFPFHFFSPTDMYGQESAVNSLKEMVKRLHSEGIEVLLEVVFTHTAVSGALQGIDDSSYYYKGRASDYLNCNYPVVQQLILESLRYWVTEFHVDGFCFINASSLLRGVHGEQLSRPPLVEAISFDPLLAGTKLIADCWDPHDMKMPKEVKFPHWKRWAELNTRYCRDVRNFVSGRSLLSDLATRVCGSGDIFTDGRGPAFSFNYLSRNSGLSLVDVFSFSGPELASELSWNCGEEGETNKSAVLQTRLKQIRNLLFIQYFSVGIPVLNMGDECGVSTKGSPLLESRKPFDWNMLASGFGAQITQFISFMTSVRARRSDVFQRSKFLKPESIVWYANGQTTPNWEDTASRFLALRIKAESEEETTEPKNNDLFIGFNASDHLEKVILPSLPEGRSKWRRLVDTALPFPGFFSVEGETVVTEDELIVYEMKPYSLMTFLNI</sequence>
<dbReference type="CDD" id="cd11346">
    <property type="entry name" value="AmyAc_plant_IsoA"/>
    <property type="match status" value="1"/>
</dbReference>
<dbReference type="GO" id="GO:0019156">
    <property type="term" value="F:isoamylase activity"/>
    <property type="evidence" value="ECO:0007669"/>
    <property type="project" value="InterPro"/>
</dbReference>
<dbReference type="SUPFAM" id="SSF51445">
    <property type="entry name" value="(Trans)glycosidases"/>
    <property type="match status" value="1"/>
</dbReference>
<dbReference type="InterPro" id="IPR013780">
    <property type="entry name" value="Glyco_hydro_b"/>
</dbReference>
<keyword evidence="7" id="KW-0119">Carbohydrate metabolism</keyword>
<keyword evidence="6" id="KW-0809">Transit peptide</keyword>
<evidence type="ECO:0000256" key="6">
    <source>
        <dbReference type="ARBA" id="ARBA00022946"/>
    </source>
</evidence>
<dbReference type="Pfam" id="PF00128">
    <property type="entry name" value="Alpha-amylase"/>
    <property type="match status" value="1"/>
</dbReference>
<evidence type="ECO:0000256" key="3">
    <source>
        <dbReference type="ARBA" id="ARBA00022528"/>
    </source>
</evidence>
<name>A0A8S9MCX3_BRACR</name>
<dbReference type="Gene3D" id="2.60.40.1180">
    <property type="entry name" value="Golgi alpha-mannosidase II"/>
    <property type="match status" value="1"/>
</dbReference>
<evidence type="ECO:0000256" key="1">
    <source>
        <dbReference type="ARBA" id="ARBA00004229"/>
    </source>
</evidence>